<dbReference type="PANTHER" id="PTHR42782">
    <property type="entry name" value="SI:CH73-314G15.3"/>
    <property type="match status" value="1"/>
</dbReference>
<accession>A0ABX0HI81</accession>
<reference evidence="2 3" key="1">
    <citation type="submission" date="2020-02" db="EMBL/GenBank/DDBJ databases">
        <title>Genome sequence of Parvularcula flava strain NH6-79.</title>
        <authorList>
            <person name="Abdul Karim M.H."/>
            <person name="Lam M.Q."/>
            <person name="Chen S.J."/>
            <person name="Yahya A."/>
            <person name="Shahir S."/>
            <person name="Shamsir M.S."/>
            <person name="Chong C.S."/>
        </authorList>
    </citation>
    <scope>NUCLEOTIDE SEQUENCE [LARGE SCALE GENOMIC DNA]</scope>
    <source>
        <strain evidence="2 3">NH6-79</strain>
    </source>
</reference>
<organism evidence="2 3">
    <name type="scientific">Aquisalinus luteolus</name>
    <dbReference type="NCBI Taxonomy" id="1566827"/>
    <lineage>
        <taxon>Bacteria</taxon>
        <taxon>Pseudomonadati</taxon>
        <taxon>Pseudomonadota</taxon>
        <taxon>Alphaproteobacteria</taxon>
        <taxon>Parvularculales</taxon>
        <taxon>Parvularculaceae</taxon>
        <taxon>Aquisalinus</taxon>
    </lineage>
</organism>
<dbReference type="PIRSF" id="PIRSF012318">
    <property type="entry name" value="UCP012318"/>
    <property type="match status" value="1"/>
</dbReference>
<dbReference type="PANTHER" id="PTHR42782:SF4">
    <property type="entry name" value="DUF455 DOMAIN-CONTAINING PROTEIN"/>
    <property type="match status" value="1"/>
</dbReference>
<feature type="region of interest" description="Disordered" evidence="1">
    <location>
        <begin position="22"/>
        <end position="71"/>
    </location>
</feature>
<evidence type="ECO:0000313" key="2">
    <source>
        <dbReference type="EMBL" id="NHK27800.1"/>
    </source>
</evidence>
<dbReference type="SUPFAM" id="SSF47240">
    <property type="entry name" value="Ferritin-like"/>
    <property type="match status" value="1"/>
</dbReference>
<protein>
    <submittedName>
        <fullName evidence="2">Ferritin-like domain-containing protein</fullName>
    </submittedName>
</protein>
<dbReference type="Pfam" id="PF04305">
    <property type="entry name" value="DUF455"/>
    <property type="match status" value="1"/>
</dbReference>
<dbReference type="InterPro" id="IPR011197">
    <property type="entry name" value="UCP012318"/>
</dbReference>
<proteinExistence type="predicted"/>
<dbReference type="EMBL" id="VCJR02000001">
    <property type="protein sequence ID" value="NHK27800.1"/>
    <property type="molecule type" value="Genomic_DNA"/>
</dbReference>
<gene>
    <name evidence="2" type="ORF">FF098_007795</name>
</gene>
<evidence type="ECO:0000313" key="3">
    <source>
        <dbReference type="Proteomes" id="UP000818603"/>
    </source>
</evidence>
<keyword evidence="3" id="KW-1185">Reference proteome</keyword>
<dbReference type="Proteomes" id="UP000818603">
    <property type="component" value="Unassembled WGS sequence"/>
</dbReference>
<dbReference type="InterPro" id="IPR007402">
    <property type="entry name" value="DUF455"/>
</dbReference>
<dbReference type="CDD" id="cd00657">
    <property type="entry name" value="Ferritin_like"/>
    <property type="match status" value="1"/>
</dbReference>
<sequence length="273" mass="29955">MGGYPAVTSIFDAATSVLRASDASEKARAGREVHDSWAAGDIDMNPGTSSLPERPGRPESPVLVPPAHVPKRKVGTPEGRIALLHALTHIELNAIDLAFDMIARFGPGVPDDIRHEFITDWLTVGDDECRHFLMLSDHLQALGSSYGALPAHDGLWEAALKTTDDVMARLAIAPLVLEARGLDVTPQMIDSLRHAGDATSAQILSVIYEDEISHVAIGARWLKELCSRAGFDPRERFQDYVRERFPGGLKSPFNHEAREMAGLERNFYLNLTE</sequence>
<feature type="compositionally biased region" description="Basic and acidic residues" evidence="1">
    <location>
        <begin position="22"/>
        <end position="35"/>
    </location>
</feature>
<dbReference type="InterPro" id="IPR009078">
    <property type="entry name" value="Ferritin-like_SF"/>
</dbReference>
<comment type="caution">
    <text evidence="2">The sequence shown here is derived from an EMBL/GenBank/DDBJ whole genome shotgun (WGS) entry which is preliminary data.</text>
</comment>
<name>A0ABX0HI81_9PROT</name>
<evidence type="ECO:0000256" key="1">
    <source>
        <dbReference type="SAM" id="MobiDB-lite"/>
    </source>
</evidence>